<evidence type="ECO:0000256" key="2">
    <source>
        <dbReference type="ARBA" id="ARBA00022741"/>
    </source>
</evidence>
<evidence type="ECO:0000313" key="6">
    <source>
        <dbReference type="EMBL" id="GET02622.1"/>
    </source>
</evidence>
<dbReference type="AlphaFoldDB" id="A0A8H3R430"/>
<dbReference type="Gene3D" id="1.10.510.10">
    <property type="entry name" value="Transferase(Phosphotransferase) domain 1"/>
    <property type="match status" value="1"/>
</dbReference>
<protein>
    <submittedName>
        <fullName evidence="6">Kinase-like domain-containing protein</fullName>
    </submittedName>
</protein>
<organism evidence="6 7">
    <name type="scientific">Rhizophagus clarus</name>
    <dbReference type="NCBI Taxonomy" id="94130"/>
    <lineage>
        <taxon>Eukaryota</taxon>
        <taxon>Fungi</taxon>
        <taxon>Fungi incertae sedis</taxon>
        <taxon>Mucoromycota</taxon>
        <taxon>Glomeromycotina</taxon>
        <taxon>Glomeromycetes</taxon>
        <taxon>Glomerales</taxon>
        <taxon>Glomeraceae</taxon>
        <taxon>Rhizophagus</taxon>
    </lineage>
</organism>
<proteinExistence type="predicted"/>
<dbReference type="Pfam" id="PF07714">
    <property type="entry name" value="PK_Tyr_Ser-Thr"/>
    <property type="match status" value="1"/>
</dbReference>
<dbReference type="SUPFAM" id="SSF56112">
    <property type="entry name" value="Protein kinase-like (PK-like)"/>
    <property type="match status" value="1"/>
</dbReference>
<evidence type="ECO:0000256" key="4">
    <source>
        <dbReference type="ARBA" id="ARBA00022840"/>
    </source>
</evidence>
<dbReference type="PROSITE" id="PS50011">
    <property type="entry name" value="PROTEIN_KINASE_DOM"/>
    <property type="match status" value="1"/>
</dbReference>
<dbReference type="PANTHER" id="PTHR44329:SF288">
    <property type="entry name" value="MITOGEN-ACTIVATED PROTEIN KINASE KINASE KINASE 20"/>
    <property type="match status" value="1"/>
</dbReference>
<keyword evidence="3 6" id="KW-0418">Kinase</keyword>
<keyword evidence="2" id="KW-0547">Nucleotide-binding</keyword>
<gene>
    <name evidence="6" type="ORF">RCL2_002899900</name>
</gene>
<evidence type="ECO:0000256" key="3">
    <source>
        <dbReference type="ARBA" id="ARBA00022777"/>
    </source>
</evidence>
<accession>A0A8H3R430</accession>
<comment type="caution">
    <text evidence="6">The sequence shown here is derived from an EMBL/GenBank/DDBJ whole genome shotgun (WGS) entry which is preliminary data.</text>
</comment>
<dbReference type="Proteomes" id="UP000615446">
    <property type="component" value="Unassembled WGS sequence"/>
</dbReference>
<dbReference type="InterPro" id="IPR051681">
    <property type="entry name" value="Ser/Thr_Kinases-Pseudokinases"/>
</dbReference>
<name>A0A8H3R430_9GLOM</name>
<feature type="domain" description="Protein kinase" evidence="5">
    <location>
        <begin position="832"/>
        <end position="1107"/>
    </location>
</feature>
<sequence length="1200" mass="141934">MDYFFIKSIRKLIKLLHVNKTCEKCNFTCNAIHFQHNFENWTSGNEDIDKFIQDTQLSAHDNVKEALEWIPYDRLYDIKYIAEKEFDKVYSANWIDGNISLWDDENQNWKRINHMFVILKSLNNPKNITMEFSQFTYENTNKPCGITQDPETKNYINWTSGNNNIDKFIQDDQLSTHDNYNIDDALEWIPYNRFHDIKYIAKEEFSKVYRASWIDGNIDCWDDENKNWKRINHNMFVILRSLNNPKNISTKLKNECIAVGEFGKVYRANWIDGNIGFWDDVNKNWKRINHNTFVILKSLNGSRNISLKFKNEVEWIPYNRLHNIKCVAKEKFGKVYGASWIDGNIDFWDDGNKKWKRINYNMFVILKSLNNPENILMKFKNKDTQLSAHDNAEAALEWIPYDKFYNVKYIANEGFDEVYRANWIDGSITFWDDESQNWQRINSNMFVILKSLNDSINIYISVKFANESTNKPYTQLSAHYNMKSALEWIPYSRLHNIKCIAKEKLSEMYRANWIDGNISNWDDENQNWERIRHNTVVILKSLNDLESIAIEFANEINKPYGITQDLETKNYMMVLSNICKVCNCKCNAIHFQQNFENWTSGDSNINKFIRDTQLLAHDNYNIDDALEWIPYDRFYNIKYIAEEEEFSKVYSANWVDGNISFWDDENQNWERINHNMFVILKSLNNLKNISMKFKNKCITKKFDEEYRANWIDGNINFWDNENQNWERMNHNMVVILKRLNNPKNISMEFTYEVNKFYGITQNPETEDYMVVLDDVCEKCNYICSAKTFHRNFRYWTSGNNDIDKIIQNTQLSIHDNYEIFKKALEWIPYDRFCNIKYIAQGGFGKIYIANWIDGYLNNWNYGNKTWNRYNKNMLVALKSLDNSKNATSEFINEIMLHNKGKKDNNFIIGFYGITQNPETKNYTMVLDYAEGGSLRSYLNEKHSELNWNEKICCLQNAIFGLEFIHEKELIHRDLHIGNILKLKYKTVITDMGLCKPANYNASENAKNTIFGVLPYIAPEVLKGKKYTKAADIYSFGIIMYEVISGLPPYHDLSHDEYLAIKICHGLRPTFKIKVPQLIVRLIKRCLDADPLIRPTAKEINDILRKWRSQPNDDQTAELQAQIKETDEINNNSSNSNITSANLGISYETHPQAIYTSRLLNFNILPEPKNSDDYYEQNDNIISKKFSECIQFDTSQWNNIN</sequence>
<dbReference type="Gene3D" id="1.10.10.1010">
    <property type="entry name" value="Intein homing endonuclease, domain IV"/>
    <property type="match status" value="9"/>
</dbReference>
<keyword evidence="4" id="KW-0067">ATP-binding</keyword>
<dbReference type="InterPro" id="IPR001245">
    <property type="entry name" value="Ser-Thr/Tyr_kinase_cat_dom"/>
</dbReference>
<dbReference type="InterPro" id="IPR011009">
    <property type="entry name" value="Kinase-like_dom_sf"/>
</dbReference>
<reference evidence="6" key="1">
    <citation type="submission" date="2019-10" db="EMBL/GenBank/DDBJ databases">
        <title>Conservation and host-specific expression of non-tandemly repeated heterogenous ribosome RNA gene in arbuscular mycorrhizal fungi.</title>
        <authorList>
            <person name="Maeda T."/>
            <person name="Kobayashi Y."/>
            <person name="Nakagawa T."/>
            <person name="Ezawa T."/>
            <person name="Yamaguchi K."/>
            <person name="Bino T."/>
            <person name="Nishimoto Y."/>
            <person name="Shigenobu S."/>
            <person name="Kawaguchi M."/>
        </authorList>
    </citation>
    <scope>NUCLEOTIDE SEQUENCE</scope>
    <source>
        <strain evidence="6">HR1</strain>
    </source>
</reference>
<evidence type="ECO:0000256" key="1">
    <source>
        <dbReference type="ARBA" id="ARBA00022679"/>
    </source>
</evidence>
<evidence type="ECO:0000313" key="7">
    <source>
        <dbReference type="Proteomes" id="UP000615446"/>
    </source>
</evidence>
<dbReference type="GO" id="GO:0004674">
    <property type="term" value="F:protein serine/threonine kinase activity"/>
    <property type="evidence" value="ECO:0007669"/>
    <property type="project" value="TreeGrafter"/>
</dbReference>
<keyword evidence="1" id="KW-0808">Transferase</keyword>
<dbReference type="PANTHER" id="PTHR44329">
    <property type="entry name" value="SERINE/THREONINE-PROTEIN KINASE TNNI3K-RELATED"/>
    <property type="match status" value="1"/>
</dbReference>
<evidence type="ECO:0000259" key="5">
    <source>
        <dbReference type="PROSITE" id="PS50011"/>
    </source>
</evidence>
<dbReference type="GO" id="GO:0005524">
    <property type="term" value="F:ATP binding"/>
    <property type="evidence" value="ECO:0007669"/>
    <property type="project" value="UniProtKB-KW"/>
</dbReference>
<dbReference type="InterPro" id="IPR000719">
    <property type="entry name" value="Prot_kinase_dom"/>
</dbReference>
<dbReference type="EMBL" id="BLAL01000313">
    <property type="protein sequence ID" value="GET02622.1"/>
    <property type="molecule type" value="Genomic_DNA"/>
</dbReference>